<evidence type="ECO:0000313" key="2">
    <source>
        <dbReference type="Proteomes" id="UP000798662"/>
    </source>
</evidence>
<sequence length="1492" mass="144732">MYGYLGTTSLRVAGPSGGLGGGMGRGVGGVTAVSYTLISRRSRRRAGTRFITRGVDAAGDVANFVESEQVVWAGGEGVDWEAGGGVGGGLGGGASIGQGGVGGGGGGGGSSSGCNDGAGGGGSEPAYTSFVIIRGSIPVFWRQNNGIARPSPEIDAPVAVAHAAFTRHLRHVTDSYGGTITTVSLVDKRGAEAVLAEALERHFALVDAAPPGGVNGGFDSPVAPRLAAFDFHAECGGKEYERGLRRLLEGLRPDIVAGGVYVRRPGGAGGAVQAGAFRVNCVDCLDRTNVVQSLIARVALDMQLVEVVASAGGVASDGGVGGVGTLVDVPGYGGTARGGQPRRGDPPRLYPDAEDALKHMWGDNADAISRQYSGTGALKTDFTRTGKRSTAGLLGDGVKSVMRVYYKNFVDEGRQEGLDLLCGVASAAPLGEPLGPSSWYAADGVARVNAGGDRSAVALHLRPTCLTLLTPEGVRFDYPRPALRAWERREDGVPGSAAGALMLVDGGDSAGAMGVGMAGVAGGVDPRDGAAGGTVTGGGAGGVTSTAARLRLVWAPRAGAPVAASPLDLLFRGGGGAREAFLRAVVSWAGAGGRAGVATNRFGVRVLAASEPLGAHVVADWGLDVPPRGHETAAALEEEVVAIVVPRVGPAGRGHGLAAVPVDVAGSAYVLIAAGGVRGGGPALAVLATRGIAGTIMGVTQSVVEQGGGADPRSNRGEGLGAGGGLAMSPAGEPSPMSASPSSGLPMPLSAAERRGVGSGADSGGGGHGGGFGVADRGGGAFAAAFTVAGTTVAFVAATVGGASDLYAALTGLRLGSRPVADVTTAFDAVYVAGDLGPMPWRRPATADDPHGRRWARLTDGSEAYTTPGGLSVIRNTSIHAQAESRLGPSSFARRLSRGGVSADGGAALALVDEALSGRPSPAVPVSPLAAVLTLEGLVAGVSRLPPGIDVGGNVATYVAVTGDLCLDAAVATRVAHRSATTVGRAGGGGGDDLSPAGDGGIGFGSPTAQAAGAGVAAGTWAYRDRLHVRLLPSDEAVLASTSLLGYVRVATPLTADVPVGAFALPLTSGPFAVPLRLGGIATGVLRGVASLSTPFLRVPRTAAVVDAGGAGADADAAARDHMRAVTAATAAYTNGAINGVPSIGGGGGWGGGGRDAGAGIGGMGGGGGGDEGGGGGDFADRMLRKGSQRKVKNLVGRLSSYFGGGGGSGGGGGVGGGGGGGGGVAGMAGALGGLVAGGRPAAADVADAFAEPPSGLASTLPPAAPAAAPPQGPLSTAGRRQSSPSRAGWGGMEAALPSPPSAVAAVVAEPSVGGGAVRPAAASREAGPRRPPLLPPTTSPASARGGGSASTRGWGSPAFGVDGARGGGGGDGGGGGGGGGHRGAPPMPARRSSAPPSLTRSSPSPSPPPPPATVRSAAAAAAAGLTAGAAAGRGPVGGARLARVHSLPPSPHGGAAPAAAVGEEGAEVCLRPGLLTTRALVTQKGDRRAHL</sequence>
<comment type="caution">
    <text evidence="1">The sequence shown here is derived from an EMBL/GenBank/DDBJ whole genome shotgun (WGS) entry which is preliminary data.</text>
</comment>
<dbReference type="EMBL" id="CM020620">
    <property type="protein sequence ID" value="KAK1868664.1"/>
    <property type="molecule type" value="Genomic_DNA"/>
</dbReference>
<dbReference type="Proteomes" id="UP000798662">
    <property type="component" value="Chromosome 3"/>
</dbReference>
<organism evidence="1 2">
    <name type="scientific">Pyropia yezoensis</name>
    <name type="common">Susabi-nori</name>
    <name type="synonym">Porphyra yezoensis</name>
    <dbReference type="NCBI Taxonomy" id="2788"/>
    <lineage>
        <taxon>Eukaryota</taxon>
        <taxon>Rhodophyta</taxon>
        <taxon>Bangiophyceae</taxon>
        <taxon>Bangiales</taxon>
        <taxon>Bangiaceae</taxon>
        <taxon>Pyropia</taxon>
    </lineage>
</organism>
<keyword evidence="2" id="KW-1185">Reference proteome</keyword>
<name>A0ACC3CEQ3_PYRYE</name>
<accession>A0ACC3CEQ3</accession>
<reference evidence="1" key="1">
    <citation type="submission" date="2019-11" db="EMBL/GenBank/DDBJ databases">
        <title>Nori genome reveals adaptations in red seaweeds to the harsh intertidal environment.</title>
        <authorList>
            <person name="Wang D."/>
            <person name="Mao Y."/>
        </authorList>
    </citation>
    <scope>NUCLEOTIDE SEQUENCE</scope>
    <source>
        <tissue evidence="1">Gametophyte</tissue>
    </source>
</reference>
<proteinExistence type="predicted"/>
<gene>
    <name evidence="1" type="ORF">I4F81_011148</name>
</gene>
<evidence type="ECO:0000313" key="1">
    <source>
        <dbReference type="EMBL" id="KAK1868664.1"/>
    </source>
</evidence>
<protein>
    <submittedName>
        <fullName evidence="1">Uncharacterized protein</fullName>
    </submittedName>
</protein>